<dbReference type="OrthoDB" id="4070698at2759"/>
<dbReference type="InterPro" id="IPR018871">
    <property type="entry name" value="GLEYA_adhesin_domain"/>
</dbReference>
<accession>A0A8H7LE54</accession>
<evidence type="ECO:0000259" key="3">
    <source>
        <dbReference type="PROSITE" id="PS51820"/>
    </source>
</evidence>
<name>A0A8H7LE54_9ASCO</name>
<dbReference type="InterPro" id="IPR037524">
    <property type="entry name" value="PA14/GLEYA"/>
</dbReference>
<comment type="caution">
    <text evidence="4">The sequence shown here is derived from an EMBL/GenBank/DDBJ whole genome shotgun (WGS) entry which is preliminary data.</text>
</comment>
<evidence type="ECO:0000313" key="4">
    <source>
        <dbReference type="EMBL" id="KAF8005189.1"/>
    </source>
</evidence>
<protein>
    <recommendedName>
        <fullName evidence="3">PA14 domain-containing protein</fullName>
    </recommendedName>
</protein>
<feature type="chain" id="PRO_5034635040" description="PA14 domain-containing protein" evidence="2">
    <location>
        <begin position="17"/>
        <end position="350"/>
    </location>
</feature>
<evidence type="ECO:0000313" key="5">
    <source>
        <dbReference type="Proteomes" id="UP000649328"/>
    </source>
</evidence>
<dbReference type="Proteomes" id="UP000649328">
    <property type="component" value="Unassembled WGS sequence"/>
</dbReference>
<dbReference type="AlphaFoldDB" id="A0A8H7LE54"/>
<gene>
    <name evidence="4" type="ORF">HF325_000646</name>
</gene>
<evidence type="ECO:0000256" key="1">
    <source>
        <dbReference type="SAM" id="MobiDB-lite"/>
    </source>
</evidence>
<feature type="signal peptide" evidence="2">
    <location>
        <begin position="1"/>
        <end position="16"/>
    </location>
</feature>
<feature type="compositionally biased region" description="Polar residues" evidence="1">
    <location>
        <begin position="332"/>
        <end position="350"/>
    </location>
</feature>
<proteinExistence type="predicted"/>
<dbReference type="Gene3D" id="2.60.120.1560">
    <property type="match status" value="1"/>
</dbReference>
<dbReference type="PROSITE" id="PS51820">
    <property type="entry name" value="PA14"/>
    <property type="match status" value="1"/>
</dbReference>
<dbReference type="Pfam" id="PF10528">
    <property type="entry name" value="GLEYA"/>
    <property type="match status" value="1"/>
</dbReference>
<dbReference type="EMBL" id="JACBPP010000001">
    <property type="protein sequence ID" value="KAF8005189.1"/>
    <property type="molecule type" value="Genomic_DNA"/>
</dbReference>
<feature type="domain" description="PA14" evidence="3">
    <location>
        <begin position="58"/>
        <end position="225"/>
    </location>
</feature>
<keyword evidence="2" id="KW-0732">Signal</keyword>
<dbReference type="SUPFAM" id="SSF56988">
    <property type="entry name" value="Anthrax protective antigen"/>
    <property type="match status" value="1"/>
</dbReference>
<evidence type="ECO:0000256" key="2">
    <source>
        <dbReference type="SAM" id="SignalP"/>
    </source>
</evidence>
<feature type="compositionally biased region" description="Basic and acidic residues" evidence="1">
    <location>
        <begin position="316"/>
        <end position="325"/>
    </location>
</feature>
<keyword evidence="5" id="KW-1185">Reference proteome</keyword>
<reference evidence="4" key="1">
    <citation type="submission" date="2020-10" db="EMBL/GenBank/DDBJ databases">
        <title>The Whole-Genome Sequence of Metschnikowia persimmonesis, a Novel Endophytic Yeast Species Isolated from Medicinal Plant Diospyros kaki Thumb.</title>
        <authorList>
            <person name="Rahmat E."/>
            <person name="Kang Y."/>
        </authorList>
    </citation>
    <scope>NUCLEOTIDE SEQUENCE</scope>
    <source>
        <strain evidence="4">KIOM G15050</strain>
    </source>
</reference>
<organism evidence="4 5">
    <name type="scientific">Metschnikowia pulcherrima</name>
    <dbReference type="NCBI Taxonomy" id="27326"/>
    <lineage>
        <taxon>Eukaryota</taxon>
        <taxon>Fungi</taxon>
        <taxon>Dikarya</taxon>
        <taxon>Ascomycota</taxon>
        <taxon>Saccharomycotina</taxon>
        <taxon>Pichiomycetes</taxon>
        <taxon>Metschnikowiaceae</taxon>
        <taxon>Metschnikowia</taxon>
    </lineage>
</organism>
<sequence>MLLIVVYLFCTVFATATTGCKPAKINYYGFVAKIYRYHLNSHMGWHPDFFSDHYKRYHWSHGAENRLKNNAKEQKPLKVVKKIKNINFDIHASSYEIVHGEVYGYPMTVSNFTLELSGYFRAHSTGTYTFRLAADNGATLQFGSGLTCCDDASGSVSGKFHIETMGPHGGGGNTAKNVHMASFDLTEGIYYPVKIVMFNWRGNAGLHLSATDPLGETTTEFGRAVFQGKFDQKCTTTVTSAWKKTFTSTKTQLGALTNTVVVRVPKATITRTIAGQHTYALTRTVTGELTNTVVVEKASSAPPAVKTSKKPLKKTTAPEKGHEKPSLALSGRPSSSKCLKRNLNQKNHLL</sequence>
<feature type="region of interest" description="Disordered" evidence="1">
    <location>
        <begin position="298"/>
        <end position="350"/>
    </location>
</feature>